<dbReference type="InterPro" id="IPR050789">
    <property type="entry name" value="Diverse_Enzym_Activities"/>
</dbReference>
<protein>
    <submittedName>
        <fullName evidence="3">Beta-lactamase</fullName>
    </submittedName>
</protein>
<proteinExistence type="predicted"/>
<dbReference type="PATRIC" id="fig|1219045.3.peg.833"/>
<dbReference type="EMBL" id="JFZA02000004">
    <property type="protein sequence ID" value="KFG91327.1"/>
    <property type="molecule type" value="Genomic_DNA"/>
</dbReference>
<dbReference type="Proteomes" id="UP000024284">
    <property type="component" value="Unassembled WGS sequence"/>
</dbReference>
<evidence type="ECO:0000313" key="4">
    <source>
        <dbReference type="Proteomes" id="UP000024284"/>
    </source>
</evidence>
<dbReference type="InterPro" id="IPR001466">
    <property type="entry name" value="Beta-lactam-related"/>
</dbReference>
<evidence type="ECO:0000313" key="3">
    <source>
        <dbReference type="EMBL" id="KFG91327.1"/>
    </source>
</evidence>
<keyword evidence="4" id="KW-1185">Reference proteome</keyword>
<dbReference type="Gene3D" id="3.40.710.10">
    <property type="entry name" value="DD-peptidase/beta-lactamase superfamily"/>
    <property type="match status" value="1"/>
</dbReference>
<name>A0A086PD59_SPHHM</name>
<reference evidence="3" key="1">
    <citation type="submission" date="2014-08" db="EMBL/GenBank/DDBJ databases">
        <title>Draft genome sequences of Sphingobium herbicidovorans.</title>
        <authorList>
            <person name="Gan H.M."/>
            <person name="Gan H.Y."/>
            <person name="Savka M.A."/>
        </authorList>
    </citation>
    <scope>NUCLEOTIDE SEQUENCE [LARGE SCALE GENOMIC DNA]</scope>
    <source>
        <strain evidence="3">NBRC 16415</strain>
    </source>
</reference>
<feature type="domain" description="Beta-lactamase-related" evidence="2">
    <location>
        <begin position="69"/>
        <end position="350"/>
    </location>
</feature>
<dbReference type="PANTHER" id="PTHR43283">
    <property type="entry name" value="BETA-LACTAMASE-RELATED"/>
    <property type="match status" value="1"/>
</dbReference>
<evidence type="ECO:0000259" key="2">
    <source>
        <dbReference type="Pfam" id="PF00144"/>
    </source>
</evidence>
<evidence type="ECO:0000256" key="1">
    <source>
        <dbReference type="SAM" id="SignalP"/>
    </source>
</evidence>
<dbReference type="AlphaFoldDB" id="A0A086PD59"/>
<dbReference type="OrthoDB" id="9814204at2"/>
<dbReference type="InterPro" id="IPR012338">
    <property type="entry name" value="Beta-lactam/transpept-like"/>
</dbReference>
<accession>A0A086PD59</accession>
<keyword evidence="1" id="KW-0732">Signal</keyword>
<comment type="caution">
    <text evidence="3">The sequence shown here is derived from an EMBL/GenBank/DDBJ whole genome shotgun (WGS) entry which is preliminary data.</text>
</comment>
<sequence length="374" mass="40319">MKLERKSVKQIGVAVAILSLLTAGALTVRAADPEQRYHVADDAGVDAGDLRAAIDPLFEGDEDVGETRALIVMRRGEIVAERYAPGFGPDTKLLGWSIGKSVTAVLVGLMVSDGRLALDSPVPVAAWSQPGDPRGRITLRQLLAMTSGLDHVEHEELLAQADTVRMLFTDGAQNMSAFAEAKPLAHAPGSRFSYSTGNTLILTDLMARMLTNSASADARRRAMQTFIDGRLAVPAGLKSLTAEYDAAGTMIGGSFIHMTARDYARFGELLRRHGRGPNGHQIVPEKWVDFMRTPSRRNPAYGAHLWLNREGEESALMPGDAPRSLFGCVGHGGQYILVSPGQGLTVVRIGMSPEKEQRAAVKRGLAKLMRLFPA</sequence>
<dbReference type="Pfam" id="PF00144">
    <property type="entry name" value="Beta-lactamase"/>
    <property type="match status" value="1"/>
</dbReference>
<feature type="signal peptide" evidence="1">
    <location>
        <begin position="1"/>
        <end position="30"/>
    </location>
</feature>
<dbReference type="RefSeq" id="WP_037462889.1">
    <property type="nucleotide sequence ID" value="NZ_BCZD01000021.1"/>
</dbReference>
<gene>
    <name evidence="3" type="ORF">BV98_000818</name>
</gene>
<dbReference type="PANTHER" id="PTHR43283:SF7">
    <property type="entry name" value="BETA-LACTAMASE-RELATED DOMAIN-CONTAINING PROTEIN"/>
    <property type="match status" value="1"/>
</dbReference>
<dbReference type="SUPFAM" id="SSF56601">
    <property type="entry name" value="beta-lactamase/transpeptidase-like"/>
    <property type="match status" value="1"/>
</dbReference>
<dbReference type="eggNOG" id="COG1680">
    <property type="taxonomic scope" value="Bacteria"/>
</dbReference>
<dbReference type="STRING" id="76947.GCA_002080435_01972"/>
<feature type="chain" id="PRO_5001813174" evidence="1">
    <location>
        <begin position="31"/>
        <end position="374"/>
    </location>
</feature>
<organism evidence="3 4">
    <name type="scientific">Sphingobium herbicidovorans (strain ATCC 700291 / DSM 11019 / CCUG 56400 / KCTC 2939 / LMG 18315 / NBRC 16415 / MH)</name>
    <name type="common">Sphingomonas herbicidovorans</name>
    <dbReference type="NCBI Taxonomy" id="1219045"/>
    <lineage>
        <taxon>Bacteria</taxon>
        <taxon>Pseudomonadati</taxon>
        <taxon>Pseudomonadota</taxon>
        <taxon>Alphaproteobacteria</taxon>
        <taxon>Sphingomonadales</taxon>
        <taxon>Sphingomonadaceae</taxon>
        <taxon>Sphingobium</taxon>
    </lineage>
</organism>